<proteinExistence type="predicted"/>
<evidence type="ECO:0000313" key="3">
    <source>
        <dbReference type="Proteomes" id="UP000054166"/>
    </source>
</evidence>
<keyword evidence="1" id="KW-1133">Transmembrane helix</keyword>
<feature type="transmembrane region" description="Helical" evidence="1">
    <location>
        <begin position="86"/>
        <end position="106"/>
    </location>
</feature>
<keyword evidence="1" id="KW-0812">Transmembrane</keyword>
<dbReference type="InParanoid" id="A0A0C3FZ11"/>
<feature type="transmembrane region" description="Helical" evidence="1">
    <location>
        <begin position="33"/>
        <end position="53"/>
    </location>
</feature>
<accession>A0A0C3FZ11</accession>
<dbReference type="AlphaFoldDB" id="A0A0C3FZ11"/>
<feature type="transmembrane region" description="Helical" evidence="1">
    <location>
        <begin position="126"/>
        <end position="146"/>
    </location>
</feature>
<evidence type="ECO:0000256" key="1">
    <source>
        <dbReference type="SAM" id="Phobius"/>
    </source>
</evidence>
<keyword evidence="3" id="KW-1185">Reference proteome</keyword>
<dbReference type="EMBL" id="KN832986">
    <property type="protein sequence ID" value="KIM84924.1"/>
    <property type="molecule type" value="Genomic_DNA"/>
</dbReference>
<reference evidence="2 3" key="1">
    <citation type="submission" date="2014-04" db="EMBL/GenBank/DDBJ databases">
        <authorList>
            <consortium name="DOE Joint Genome Institute"/>
            <person name="Kuo A."/>
            <person name="Tarkka M."/>
            <person name="Buscot F."/>
            <person name="Kohler A."/>
            <person name="Nagy L.G."/>
            <person name="Floudas D."/>
            <person name="Copeland A."/>
            <person name="Barry K.W."/>
            <person name="Cichocki N."/>
            <person name="Veneault-Fourrey C."/>
            <person name="LaButti K."/>
            <person name="Lindquist E.A."/>
            <person name="Lipzen A."/>
            <person name="Lundell T."/>
            <person name="Morin E."/>
            <person name="Murat C."/>
            <person name="Sun H."/>
            <person name="Tunlid A."/>
            <person name="Henrissat B."/>
            <person name="Grigoriev I.V."/>
            <person name="Hibbett D.S."/>
            <person name="Martin F."/>
            <person name="Nordberg H.P."/>
            <person name="Cantor M.N."/>
            <person name="Hua S.X."/>
        </authorList>
    </citation>
    <scope>NUCLEOTIDE SEQUENCE [LARGE SCALE GENOMIC DNA]</scope>
    <source>
        <strain evidence="2 3">F 1598</strain>
    </source>
</reference>
<name>A0A0C3FZ11_PILCF</name>
<keyword evidence="1" id="KW-0472">Membrane</keyword>
<evidence type="ECO:0000313" key="2">
    <source>
        <dbReference type="EMBL" id="KIM84924.1"/>
    </source>
</evidence>
<sequence>MRWLAVVTSTAIIVMEGILTIRVWALYRSNKPVLCVAVFFSFGGTGTLIGLTIKDYLGEPVNAVNDFNFLPGCYATSVPSIIAGMWITPVIVESVLFALIIIRLFIWWKDKHSVPPLLILMARDSAIYFAIYFALLIANLFVFEYGPPALDGLLVTPLNTGGCIAGSRMLLNLRGHADQMPSQIEMTTTMIFARPPVCSNQRHAESLRLYPEQ</sequence>
<dbReference type="Proteomes" id="UP000054166">
    <property type="component" value="Unassembled WGS sequence"/>
</dbReference>
<organism evidence="2 3">
    <name type="scientific">Piloderma croceum (strain F 1598)</name>
    <dbReference type="NCBI Taxonomy" id="765440"/>
    <lineage>
        <taxon>Eukaryota</taxon>
        <taxon>Fungi</taxon>
        <taxon>Dikarya</taxon>
        <taxon>Basidiomycota</taxon>
        <taxon>Agaricomycotina</taxon>
        <taxon>Agaricomycetes</taxon>
        <taxon>Agaricomycetidae</taxon>
        <taxon>Atheliales</taxon>
        <taxon>Atheliaceae</taxon>
        <taxon>Piloderma</taxon>
    </lineage>
</organism>
<feature type="transmembrane region" description="Helical" evidence="1">
    <location>
        <begin position="6"/>
        <end position="26"/>
    </location>
</feature>
<reference evidence="3" key="2">
    <citation type="submission" date="2015-01" db="EMBL/GenBank/DDBJ databases">
        <title>Evolutionary Origins and Diversification of the Mycorrhizal Mutualists.</title>
        <authorList>
            <consortium name="DOE Joint Genome Institute"/>
            <consortium name="Mycorrhizal Genomics Consortium"/>
            <person name="Kohler A."/>
            <person name="Kuo A."/>
            <person name="Nagy L.G."/>
            <person name="Floudas D."/>
            <person name="Copeland A."/>
            <person name="Barry K.W."/>
            <person name="Cichocki N."/>
            <person name="Veneault-Fourrey C."/>
            <person name="LaButti K."/>
            <person name="Lindquist E.A."/>
            <person name="Lipzen A."/>
            <person name="Lundell T."/>
            <person name="Morin E."/>
            <person name="Murat C."/>
            <person name="Riley R."/>
            <person name="Ohm R."/>
            <person name="Sun H."/>
            <person name="Tunlid A."/>
            <person name="Henrissat B."/>
            <person name="Grigoriev I.V."/>
            <person name="Hibbett D.S."/>
            <person name="Martin F."/>
        </authorList>
    </citation>
    <scope>NUCLEOTIDE SEQUENCE [LARGE SCALE GENOMIC DNA]</scope>
    <source>
        <strain evidence="3">F 1598</strain>
    </source>
</reference>
<gene>
    <name evidence="2" type="ORF">PILCRDRAFT_817753</name>
</gene>
<dbReference type="HOGENOM" id="CLU_1294853_0_0_1"/>
<protein>
    <submittedName>
        <fullName evidence="2">Uncharacterized protein</fullName>
    </submittedName>
</protein>
<dbReference type="OrthoDB" id="3037019at2759"/>